<dbReference type="Pfam" id="PF09411">
    <property type="entry name" value="PagL"/>
    <property type="match status" value="1"/>
</dbReference>
<evidence type="ECO:0000256" key="1">
    <source>
        <dbReference type="SAM" id="SignalP"/>
    </source>
</evidence>
<sequence length="207" mass="22691">MGRAVLRRLAQALTSICTSALFLLLGLPAQAADYPQLQPIIYPPTFAPDYFFNEVRLGGYAHGIGDPERGTADVNAEILTRRIATLSNPDYAWLVPRLHVGGTINTAGRTSYLYAGFTWTLENLIWRGAFAEVTFGVSVNNGRTGDFVPPDHSRIGCHTLFRESASLGYRFDEHWSVMATIEHVSNGGLCHQNRGVTAGGLRIGYSF</sequence>
<dbReference type="RefSeq" id="WP_167671156.1">
    <property type="nucleotide sequence ID" value="NZ_JAATJS010000001.1"/>
</dbReference>
<gene>
    <name evidence="2" type="ORF">HB375_01360</name>
</gene>
<dbReference type="Gene3D" id="2.40.160.20">
    <property type="match status" value="1"/>
</dbReference>
<feature type="chain" id="PRO_5046796413" evidence="1">
    <location>
        <begin position="32"/>
        <end position="207"/>
    </location>
</feature>
<keyword evidence="3" id="KW-1185">Reference proteome</keyword>
<evidence type="ECO:0000313" key="3">
    <source>
        <dbReference type="Proteomes" id="UP000707352"/>
    </source>
</evidence>
<evidence type="ECO:0000313" key="2">
    <source>
        <dbReference type="EMBL" id="NIX75260.1"/>
    </source>
</evidence>
<proteinExistence type="predicted"/>
<organism evidence="2 3">
    <name type="scientific">Microvirga terricola</name>
    <dbReference type="NCBI Taxonomy" id="2719797"/>
    <lineage>
        <taxon>Bacteria</taxon>
        <taxon>Pseudomonadati</taxon>
        <taxon>Pseudomonadota</taxon>
        <taxon>Alphaproteobacteria</taxon>
        <taxon>Hyphomicrobiales</taxon>
        <taxon>Methylobacteriaceae</taxon>
        <taxon>Microvirga</taxon>
    </lineage>
</organism>
<comment type="caution">
    <text evidence="2">The sequence shown here is derived from an EMBL/GenBank/DDBJ whole genome shotgun (WGS) entry which is preliminary data.</text>
</comment>
<protein>
    <submittedName>
        <fullName evidence="2">Acyloxyacyl hydrolase</fullName>
    </submittedName>
</protein>
<name>A0ABX0V875_9HYPH</name>
<dbReference type="EMBL" id="JAATJS010000001">
    <property type="protein sequence ID" value="NIX75260.1"/>
    <property type="molecule type" value="Genomic_DNA"/>
</dbReference>
<keyword evidence="1" id="KW-0732">Signal</keyword>
<dbReference type="GO" id="GO:0016787">
    <property type="term" value="F:hydrolase activity"/>
    <property type="evidence" value="ECO:0007669"/>
    <property type="project" value="UniProtKB-KW"/>
</dbReference>
<feature type="signal peptide" evidence="1">
    <location>
        <begin position="1"/>
        <end position="31"/>
    </location>
</feature>
<dbReference type="InterPro" id="IPR018550">
    <property type="entry name" value="Lipid-A_deacylase-rel"/>
</dbReference>
<accession>A0ABX0V875</accession>
<dbReference type="Proteomes" id="UP000707352">
    <property type="component" value="Unassembled WGS sequence"/>
</dbReference>
<keyword evidence="2" id="KW-0378">Hydrolase</keyword>
<reference evidence="2 3" key="1">
    <citation type="submission" date="2020-03" db="EMBL/GenBank/DDBJ databases">
        <title>The genome sequence of Microvirga sp. c23x22.</title>
        <authorList>
            <person name="Zhang X."/>
        </authorList>
    </citation>
    <scope>NUCLEOTIDE SEQUENCE [LARGE SCALE GENOMIC DNA]</scope>
    <source>
        <strain evidence="3">c23x22</strain>
    </source>
</reference>